<dbReference type="GO" id="GO:0140664">
    <property type="term" value="F:ATP-dependent DNA damage sensor activity"/>
    <property type="evidence" value="ECO:0007669"/>
    <property type="project" value="InterPro"/>
</dbReference>
<dbReference type="SMART" id="SM00853">
    <property type="entry name" value="MutL_C"/>
    <property type="match status" value="1"/>
</dbReference>
<reference evidence="3" key="1">
    <citation type="submission" date="2021-03" db="EMBL/GenBank/DDBJ databases">
        <authorList>
            <person name="Palmer J.M."/>
        </authorList>
    </citation>
    <scope>NUCLEOTIDE SEQUENCE</scope>
    <source>
        <strain evidence="3">ARV_011</strain>
    </source>
</reference>
<dbReference type="Gene3D" id="3.30.565.10">
    <property type="entry name" value="Histidine kinase-like ATPase, C-terminal domain"/>
    <property type="match status" value="1"/>
</dbReference>
<dbReference type="RefSeq" id="XP_043051257.1">
    <property type="nucleotide sequence ID" value="XM_043192869.1"/>
</dbReference>
<dbReference type="PANTHER" id="PTHR10073">
    <property type="entry name" value="DNA MISMATCH REPAIR PROTEIN MLH, PMS, MUTL"/>
    <property type="match status" value="1"/>
</dbReference>
<dbReference type="SUPFAM" id="SSF118116">
    <property type="entry name" value="DNA mismatch repair protein MutL"/>
    <property type="match status" value="1"/>
</dbReference>
<dbReference type="InterPro" id="IPR037198">
    <property type="entry name" value="MutL_C_sf"/>
</dbReference>
<proteinExistence type="inferred from homology"/>
<dbReference type="EMBL" id="JAHMUF010000002">
    <property type="protein sequence ID" value="KAG7195712.1"/>
    <property type="molecule type" value="Genomic_DNA"/>
</dbReference>
<dbReference type="InterPro" id="IPR036890">
    <property type="entry name" value="HATPase_C_sf"/>
</dbReference>
<sequence>MTSIARLDSSEWTRIQSGVVAPDFATGVKGIFMNSLEGGATNIDLRVDFSSLSLFCKDNGEGITKARLEHISKQSMNRRTGNLIRSLSTMSRLTIISHVEGVPTTYITEGLLLVKPYIEHHLYNDGVFNIGEDSLVSTHGTVTIVSNLFYNVPVRRTQLLLIPRYKLENQLREVILEALMEATNYTTGVSLNVSVVSSLGKELVPLLQSDLSLSRFSFEDLLHDIFGFSRAFMNFDCDDKDDSMSVRGVVSRFFVQTTRYQYIFINNSRVKIPRSISRTLNRVFESVSFENDPTSLNSPIKGGQGVQKASWRPYLKYPVIMVKCSTKSNTIPSLDQLDKIFKVICESMRELISVHGVPTIESPRKPTIRGNKVCPNKRMITIVSPPISDPCLELRYSSCNKRTIDLMNRTSLYQIPKHGFKNYDLRVVRQIDNKFIMLSMGLDRVSDRKHVPVLMLLDQHACDERIRVEELFKEFIESIIDTNVTLGTRLDKIVEFDVVASQVGMFECFKHNFIKFGIQYEINHKRILVTHLPRIISTRDSTFIERSMLQHCYDLDMHSKQVNFDFNKSDWFHGIPHLPQVFVDTINSKACRSSIMFGDALDKQEIEHLVLSLTRCQLPFQCAHGRPSIIPLLELSNSDITGTYATD</sequence>
<dbReference type="OrthoDB" id="429932at2759"/>
<comment type="caution">
    <text evidence="3">The sequence shown here is derived from an EMBL/GenBank/DDBJ whole genome shotgun (WGS) entry which is preliminary data.</text>
</comment>
<evidence type="ECO:0000313" key="3">
    <source>
        <dbReference type="EMBL" id="KAG7195712.1"/>
    </source>
</evidence>
<dbReference type="GeneID" id="66115469"/>
<evidence type="ECO:0000313" key="4">
    <source>
        <dbReference type="Proteomes" id="UP000790833"/>
    </source>
</evidence>
<dbReference type="Proteomes" id="UP000790833">
    <property type="component" value="Unassembled WGS sequence"/>
</dbReference>
<organism evidence="3 4">
    <name type="scientific">Scheffersomyces spartinae</name>
    <dbReference type="NCBI Taxonomy" id="45513"/>
    <lineage>
        <taxon>Eukaryota</taxon>
        <taxon>Fungi</taxon>
        <taxon>Dikarya</taxon>
        <taxon>Ascomycota</taxon>
        <taxon>Saccharomycotina</taxon>
        <taxon>Pichiomycetes</taxon>
        <taxon>Debaryomycetaceae</taxon>
        <taxon>Scheffersomyces</taxon>
    </lineage>
</organism>
<keyword evidence="4" id="KW-1185">Reference proteome</keyword>
<dbReference type="AlphaFoldDB" id="A0A9P7VDB7"/>
<dbReference type="GO" id="GO:0032300">
    <property type="term" value="C:mismatch repair complex"/>
    <property type="evidence" value="ECO:0007669"/>
    <property type="project" value="InterPro"/>
</dbReference>
<name>A0A9P7VDB7_9ASCO</name>
<accession>A0A9P7VDB7</accession>
<dbReference type="GO" id="GO:0016887">
    <property type="term" value="F:ATP hydrolysis activity"/>
    <property type="evidence" value="ECO:0007669"/>
    <property type="project" value="InterPro"/>
</dbReference>
<dbReference type="InterPro" id="IPR042121">
    <property type="entry name" value="MutL_C_regsub"/>
</dbReference>
<protein>
    <submittedName>
        <fullName evidence="3">DNA mismatch repair protein</fullName>
    </submittedName>
</protein>
<dbReference type="InterPro" id="IPR038973">
    <property type="entry name" value="MutL/Mlh/Pms-like"/>
</dbReference>
<gene>
    <name evidence="3" type="primary">MLH3</name>
    <name evidence="3" type="ORF">KQ657_002095</name>
</gene>
<dbReference type="InterPro" id="IPR014790">
    <property type="entry name" value="MutL_C"/>
</dbReference>
<dbReference type="SUPFAM" id="SSF55874">
    <property type="entry name" value="ATPase domain of HSP90 chaperone/DNA topoisomerase II/histidine kinase"/>
    <property type="match status" value="1"/>
</dbReference>
<feature type="domain" description="MutL C-terminal dimerisation" evidence="2">
    <location>
        <begin position="427"/>
        <end position="601"/>
    </location>
</feature>
<dbReference type="Gene3D" id="3.30.1370.100">
    <property type="entry name" value="MutL, C-terminal domain, regulatory subdomain"/>
    <property type="match status" value="1"/>
</dbReference>
<evidence type="ECO:0000259" key="2">
    <source>
        <dbReference type="SMART" id="SM00853"/>
    </source>
</evidence>
<dbReference type="PANTHER" id="PTHR10073:SF47">
    <property type="entry name" value="DNA MISMATCH REPAIR PROTEIN MLH3"/>
    <property type="match status" value="1"/>
</dbReference>
<dbReference type="GO" id="GO:0005524">
    <property type="term" value="F:ATP binding"/>
    <property type="evidence" value="ECO:0007669"/>
    <property type="project" value="InterPro"/>
</dbReference>
<dbReference type="GO" id="GO:0006298">
    <property type="term" value="P:mismatch repair"/>
    <property type="evidence" value="ECO:0007669"/>
    <property type="project" value="InterPro"/>
</dbReference>
<dbReference type="Gene3D" id="3.30.1540.20">
    <property type="entry name" value="MutL, C-terminal domain, dimerisation subdomain"/>
    <property type="match status" value="1"/>
</dbReference>
<dbReference type="InterPro" id="IPR042120">
    <property type="entry name" value="MutL_C_dimsub"/>
</dbReference>
<comment type="similarity">
    <text evidence="1">Belongs to the DNA mismatch repair MutL/HexB family.</text>
</comment>
<evidence type="ECO:0000256" key="1">
    <source>
        <dbReference type="ARBA" id="ARBA00006082"/>
    </source>
</evidence>